<evidence type="ECO:0000256" key="1">
    <source>
        <dbReference type="SAM" id="MobiDB-lite"/>
    </source>
</evidence>
<reference evidence="2 3" key="1">
    <citation type="submission" date="2021-01" db="EMBL/GenBank/DDBJ databases">
        <title>Roseomonas sp. nov, a bacterium isolated from an oil production mixture in Yumen Oilfield.</title>
        <authorList>
            <person name="Wu D."/>
        </authorList>
    </citation>
    <scope>NUCLEOTIDE SEQUENCE [LARGE SCALE GENOMIC DNA]</scope>
    <source>
        <strain evidence="2 3">ROY-5-3</strain>
    </source>
</reference>
<name>A0ABS6H6S0_9PROT</name>
<sequence>MLSATSPVGAVRPVPETPRAAPTAEPPKPPLAPAKQLRIEPALQLVVTEFRTPDGEVRQSIPTPREIDAYRNPPLPSPDKAADAGVDVKS</sequence>
<proteinExistence type="predicted"/>
<dbReference type="RefSeq" id="WP_216873989.1">
    <property type="nucleotide sequence ID" value="NZ_JAERQM010000002.1"/>
</dbReference>
<feature type="compositionally biased region" description="Low complexity" evidence="1">
    <location>
        <begin position="10"/>
        <end position="23"/>
    </location>
</feature>
<feature type="region of interest" description="Disordered" evidence="1">
    <location>
        <begin position="1"/>
        <end position="34"/>
    </location>
</feature>
<accession>A0ABS6H6S0</accession>
<gene>
    <name evidence="2" type="ORF">JJQ90_07385</name>
</gene>
<comment type="caution">
    <text evidence="2">The sequence shown here is derived from an EMBL/GenBank/DDBJ whole genome shotgun (WGS) entry which is preliminary data.</text>
</comment>
<feature type="compositionally biased region" description="Basic and acidic residues" evidence="1">
    <location>
        <begin position="80"/>
        <end position="90"/>
    </location>
</feature>
<feature type="region of interest" description="Disordered" evidence="1">
    <location>
        <begin position="51"/>
        <end position="90"/>
    </location>
</feature>
<evidence type="ECO:0000313" key="2">
    <source>
        <dbReference type="EMBL" id="MBU8543522.1"/>
    </source>
</evidence>
<dbReference type="EMBL" id="JAERQM010000002">
    <property type="protein sequence ID" value="MBU8543522.1"/>
    <property type="molecule type" value="Genomic_DNA"/>
</dbReference>
<organism evidence="2 3">
    <name type="scientific">Falsiroseomonas oleicola</name>
    <dbReference type="NCBI Taxonomy" id="2801474"/>
    <lineage>
        <taxon>Bacteria</taxon>
        <taxon>Pseudomonadati</taxon>
        <taxon>Pseudomonadota</taxon>
        <taxon>Alphaproteobacteria</taxon>
        <taxon>Acetobacterales</taxon>
        <taxon>Roseomonadaceae</taxon>
        <taxon>Falsiroseomonas</taxon>
    </lineage>
</organism>
<evidence type="ECO:0000313" key="3">
    <source>
        <dbReference type="Proteomes" id="UP000689967"/>
    </source>
</evidence>
<protein>
    <submittedName>
        <fullName evidence="2">Uncharacterized protein</fullName>
    </submittedName>
</protein>
<dbReference type="Proteomes" id="UP000689967">
    <property type="component" value="Unassembled WGS sequence"/>
</dbReference>
<keyword evidence="3" id="KW-1185">Reference proteome</keyword>